<comment type="subcellular location">
    <subcellularLocation>
        <location evidence="1">Cell membrane</location>
    </subcellularLocation>
</comment>
<accession>A0A081C1K6</accession>
<protein>
    <recommendedName>
        <fullName evidence="9">Oxaloacetate decarboxylase, gamma chain</fullName>
    </recommendedName>
</protein>
<dbReference type="Proteomes" id="UP000030661">
    <property type="component" value="Unassembled WGS sequence"/>
</dbReference>
<dbReference type="EMBL" id="DF820467">
    <property type="protein sequence ID" value="GAK58461.1"/>
    <property type="molecule type" value="Genomic_DNA"/>
</dbReference>
<dbReference type="GO" id="GO:0005886">
    <property type="term" value="C:plasma membrane"/>
    <property type="evidence" value="ECO:0007669"/>
    <property type="project" value="UniProtKB-SubCell"/>
</dbReference>
<dbReference type="STRING" id="1499967.U27_05435"/>
<feature type="transmembrane region" description="Helical" evidence="6">
    <location>
        <begin position="6"/>
        <end position="33"/>
    </location>
</feature>
<keyword evidence="2" id="KW-1003">Cell membrane</keyword>
<evidence type="ECO:0000313" key="7">
    <source>
        <dbReference type="EMBL" id="GAK58461.1"/>
    </source>
</evidence>
<evidence type="ECO:0000256" key="5">
    <source>
        <dbReference type="ARBA" id="ARBA00023136"/>
    </source>
</evidence>
<proteinExistence type="predicted"/>
<keyword evidence="4 6" id="KW-1133">Transmembrane helix</keyword>
<dbReference type="AlphaFoldDB" id="A0A081C1K6"/>
<evidence type="ECO:0000313" key="8">
    <source>
        <dbReference type="Proteomes" id="UP000030661"/>
    </source>
</evidence>
<evidence type="ECO:0000256" key="6">
    <source>
        <dbReference type="SAM" id="Phobius"/>
    </source>
</evidence>
<dbReference type="Pfam" id="PF04277">
    <property type="entry name" value="OAD_gamma"/>
    <property type="match status" value="1"/>
</dbReference>
<dbReference type="HOGENOM" id="CLU_1665976_0_0_0"/>
<evidence type="ECO:0000256" key="2">
    <source>
        <dbReference type="ARBA" id="ARBA00022475"/>
    </source>
</evidence>
<dbReference type="InterPro" id="IPR005899">
    <property type="entry name" value="Na_pump_deCOase"/>
</dbReference>
<evidence type="ECO:0000256" key="1">
    <source>
        <dbReference type="ARBA" id="ARBA00004236"/>
    </source>
</evidence>
<evidence type="ECO:0008006" key="9">
    <source>
        <dbReference type="Google" id="ProtNLM"/>
    </source>
</evidence>
<reference evidence="7 8" key="1">
    <citation type="journal article" date="2015" name="PeerJ">
        <title>First genomic representation of candidate bacterial phylum KSB3 points to enhanced environmental sensing as a trigger of wastewater bulking.</title>
        <authorList>
            <person name="Sekiguchi Y."/>
            <person name="Ohashi A."/>
            <person name="Parks D.H."/>
            <person name="Yamauchi T."/>
            <person name="Tyson G.W."/>
            <person name="Hugenholtz P."/>
        </authorList>
    </citation>
    <scope>NUCLEOTIDE SEQUENCE [LARGE SCALE GENOMIC DNA]</scope>
</reference>
<keyword evidence="8" id="KW-1185">Reference proteome</keyword>
<organism evidence="7 8">
    <name type="scientific">Vecturithrix granuli</name>
    <dbReference type="NCBI Taxonomy" id="1499967"/>
    <lineage>
        <taxon>Bacteria</taxon>
        <taxon>Candidatus Moduliflexota</taxon>
        <taxon>Candidatus Vecturitrichia</taxon>
        <taxon>Candidatus Vecturitrichales</taxon>
        <taxon>Candidatus Vecturitrichaceae</taxon>
        <taxon>Candidatus Vecturithrix</taxon>
    </lineage>
</organism>
<name>A0A081C1K6_VECG1</name>
<dbReference type="GO" id="GO:0036376">
    <property type="term" value="P:sodium ion export across plasma membrane"/>
    <property type="evidence" value="ECO:0007669"/>
    <property type="project" value="InterPro"/>
</dbReference>
<evidence type="ECO:0000256" key="3">
    <source>
        <dbReference type="ARBA" id="ARBA00022692"/>
    </source>
</evidence>
<evidence type="ECO:0000256" key="4">
    <source>
        <dbReference type="ARBA" id="ARBA00022989"/>
    </source>
</evidence>
<dbReference type="GO" id="GO:0015081">
    <property type="term" value="F:sodium ion transmembrane transporter activity"/>
    <property type="evidence" value="ECO:0007669"/>
    <property type="project" value="InterPro"/>
</dbReference>
<keyword evidence="5 6" id="KW-0472">Membrane</keyword>
<gene>
    <name evidence="7" type="ORF">U27_05435</name>
</gene>
<sequence length="158" mass="16736">MLEGFGGGVIVAIVDFFMVFLVLGGLSAMIMGLERIIAQWERRAAVPSAPPETIPAQKAVAPPEKDQTMTAHIAAISAAIQEYTGLAPGSFKIDTITPYETMPAKTLNPAHIAAISAALYEYASLPKAGSFQITGITHLGNVSSWKMAGRMELMGSEQ</sequence>
<keyword evidence="3 6" id="KW-0812">Transmembrane</keyword>